<feature type="region of interest" description="Disordered" evidence="1">
    <location>
        <begin position="76"/>
        <end position="111"/>
    </location>
</feature>
<dbReference type="Proteomes" id="UP000887116">
    <property type="component" value="Unassembled WGS sequence"/>
</dbReference>
<name>A0A8X6H1E5_TRICU</name>
<gene>
    <name evidence="2" type="ORF">TNCT_371421</name>
</gene>
<comment type="caution">
    <text evidence="2">The sequence shown here is derived from an EMBL/GenBank/DDBJ whole genome shotgun (WGS) entry which is preliminary data.</text>
</comment>
<accession>A0A8X6H1E5</accession>
<evidence type="ECO:0000313" key="3">
    <source>
        <dbReference type="Proteomes" id="UP000887116"/>
    </source>
</evidence>
<evidence type="ECO:0000256" key="1">
    <source>
        <dbReference type="SAM" id="MobiDB-lite"/>
    </source>
</evidence>
<dbReference type="AlphaFoldDB" id="A0A8X6H1E5"/>
<evidence type="ECO:0000313" key="2">
    <source>
        <dbReference type="EMBL" id="GFR15466.1"/>
    </source>
</evidence>
<feature type="compositionally biased region" description="Polar residues" evidence="1">
    <location>
        <begin position="79"/>
        <end position="111"/>
    </location>
</feature>
<keyword evidence="3" id="KW-1185">Reference proteome</keyword>
<dbReference type="EMBL" id="BMAO01017411">
    <property type="protein sequence ID" value="GFR15466.1"/>
    <property type="molecule type" value="Genomic_DNA"/>
</dbReference>
<protein>
    <submittedName>
        <fullName evidence="2">Uncharacterized protein</fullName>
    </submittedName>
</protein>
<dbReference type="OrthoDB" id="8064693at2759"/>
<proteinExistence type="predicted"/>
<reference evidence="2" key="1">
    <citation type="submission" date="2020-07" db="EMBL/GenBank/DDBJ databases">
        <title>Multicomponent nature underlies the extraordinary mechanical properties of spider dragline silk.</title>
        <authorList>
            <person name="Kono N."/>
            <person name="Nakamura H."/>
            <person name="Mori M."/>
            <person name="Yoshida Y."/>
            <person name="Ohtoshi R."/>
            <person name="Malay A.D."/>
            <person name="Moran D.A.P."/>
            <person name="Tomita M."/>
            <person name="Numata K."/>
            <person name="Arakawa K."/>
        </authorList>
    </citation>
    <scope>NUCLEOTIDE SEQUENCE</scope>
</reference>
<organism evidence="2 3">
    <name type="scientific">Trichonephila clavata</name>
    <name type="common">Joro spider</name>
    <name type="synonym">Nephila clavata</name>
    <dbReference type="NCBI Taxonomy" id="2740835"/>
    <lineage>
        <taxon>Eukaryota</taxon>
        <taxon>Metazoa</taxon>
        <taxon>Ecdysozoa</taxon>
        <taxon>Arthropoda</taxon>
        <taxon>Chelicerata</taxon>
        <taxon>Arachnida</taxon>
        <taxon>Araneae</taxon>
        <taxon>Araneomorphae</taxon>
        <taxon>Entelegynae</taxon>
        <taxon>Araneoidea</taxon>
        <taxon>Nephilidae</taxon>
        <taxon>Trichonephila</taxon>
    </lineage>
</organism>
<sequence>MYMGLAQPLEEGHLCVISDTSHVPDMKHEMSDGNKRQENPLMDCSLMMSPELNDEQKSQLAELLQTFSGIFTKTDKSATKGTNVKQNTNWKSCSNQAKGLPSLSNGKTYHS</sequence>